<evidence type="ECO:0000256" key="3">
    <source>
        <dbReference type="ARBA" id="ARBA00022573"/>
    </source>
</evidence>
<dbReference type="GO" id="GO:0046026">
    <property type="term" value="F:precorrin-4 C11-methyltransferase activity"/>
    <property type="evidence" value="ECO:0007669"/>
    <property type="project" value="InterPro"/>
</dbReference>
<dbReference type="SUPFAM" id="SSF53790">
    <property type="entry name" value="Tetrapyrrole methylase"/>
    <property type="match status" value="1"/>
</dbReference>
<dbReference type="RefSeq" id="WP_020885931.1">
    <property type="nucleotide sequence ID" value="NZ_ATHI01000004.1"/>
</dbReference>
<dbReference type="InterPro" id="IPR006362">
    <property type="entry name" value="Cbl_synth_CobM/CibF"/>
</dbReference>
<evidence type="ECO:0000256" key="1">
    <source>
        <dbReference type="ARBA" id="ARBA00004953"/>
    </source>
</evidence>
<dbReference type="PATRIC" id="fig|1121439.3.peg.429"/>
<dbReference type="CDD" id="cd11641">
    <property type="entry name" value="Precorrin-4_C11-MT"/>
    <property type="match status" value="1"/>
</dbReference>
<keyword evidence="9" id="KW-1185">Reference proteome</keyword>
<organism evidence="8 9">
    <name type="scientific">Alkalidesulfovibrio alkalitolerans DSM 16529</name>
    <dbReference type="NCBI Taxonomy" id="1121439"/>
    <lineage>
        <taxon>Bacteria</taxon>
        <taxon>Pseudomonadati</taxon>
        <taxon>Thermodesulfobacteriota</taxon>
        <taxon>Desulfovibrionia</taxon>
        <taxon>Desulfovibrionales</taxon>
        <taxon>Desulfovibrionaceae</taxon>
        <taxon>Alkalidesulfovibrio</taxon>
    </lineage>
</organism>
<dbReference type="EMBL" id="ATHI01000004">
    <property type="protein sequence ID" value="EPR35344.1"/>
    <property type="molecule type" value="Genomic_DNA"/>
</dbReference>
<keyword evidence="3" id="KW-0169">Cobalamin biosynthesis</keyword>
<comment type="caution">
    <text evidence="8">The sequence shown here is derived from an EMBL/GenBank/DDBJ whole genome shotgun (WGS) entry which is preliminary data.</text>
</comment>
<comment type="pathway">
    <text evidence="1">Cofactor biosynthesis; adenosylcobalamin biosynthesis.</text>
</comment>
<dbReference type="InterPro" id="IPR003043">
    <property type="entry name" value="Uropor_MeTrfase_CS"/>
</dbReference>
<evidence type="ECO:0000256" key="6">
    <source>
        <dbReference type="ARBA" id="ARBA00022691"/>
    </source>
</evidence>
<dbReference type="Gene3D" id="3.30.950.10">
    <property type="entry name" value="Methyltransferase, Cobalt-precorrin-4 Transmethylase, Domain 2"/>
    <property type="match status" value="1"/>
</dbReference>
<comment type="similarity">
    <text evidence="2">Belongs to the precorrin methyltransferase family.</text>
</comment>
<dbReference type="InterPro" id="IPR050161">
    <property type="entry name" value="Siro_Cobalamin_biosynth"/>
</dbReference>
<dbReference type="AlphaFoldDB" id="S7UMZ6"/>
<evidence type="ECO:0000313" key="8">
    <source>
        <dbReference type="EMBL" id="EPR35344.1"/>
    </source>
</evidence>
<dbReference type="UniPathway" id="UPA00148"/>
<dbReference type="Pfam" id="PF00590">
    <property type="entry name" value="TP_methylase"/>
    <property type="match status" value="1"/>
</dbReference>
<dbReference type="GO" id="GO:0009236">
    <property type="term" value="P:cobalamin biosynthetic process"/>
    <property type="evidence" value="ECO:0007669"/>
    <property type="project" value="UniProtKB-UniPathway"/>
</dbReference>
<dbReference type="Proteomes" id="UP000014975">
    <property type="component" value="Unassembled WGS sequence"/>
</dbReference>
<sequence length="260" mass="27560">MSRVAFIGAGPGDPELLTLKAARRIERADLVLYAGSLVPREILTMAREDARVVDSAPLSLEQTHALMMETVRAGGFVARVHTGDPGLYGAVREQAALLEAEGVEYEIVPGVTAAFDVAARARVSLTVPGVAQSVVLTRLDGKTPVPDGQRLRRFAATGASLAVYLSAAKPEVLCEELLAAGLPPETPVVVAHKAGWPGGEVRRTTIAGIEETARDMKISRQTLFLVLPGELAGEARSRLYDPAHGHCFRPKVPGDAENDG</sequence>
<dbReference type="OrthoDB" id="9815856at2"/>
<dbReference type="InterPro" id="IPR035996">
    <property type="entry name" value="4pyrrol_Methylase_sf"/>
</dbReference>
<keyword evidence="6" id="KW-0949">S-adenosyl-L-methionine</keyword>
<evidence type="ECO:0000313" key="9">
    <source>
        <dbReference type="Proteomes" id="UP000014975"/>
    </source>
</evidence>
<dbReference type="PANTHER" id="PTHR45790:SF4">
    <property type="entry name" value="COBALT-PRECORRIN-4 C(11)-METHYLTRANSFERASE"/>
    <property type="match status" value="1"/>
</dbReference>
<evidence type="ECO:0000256" key="4">
    <source>
        <dbReference type="ARBA" id="ARBA00022603"/>
    </source>
</evidence>
<dbReference type="InterPro" id="IPR000878">
    <property type="entry name" value="4pyrrol_Mease"/>
</dbReference>
<protein>
    <submittedName>
        <fullName evidence="8">Precorrin-4 C11-methyltransferase</fullName>
    </submittedName>
</protein>
<gene>
    <name evidence="8" type="ORF">dsat_2045</name>
</gene>
<evidence type="ECO:0000256" key="5">
    <source>
        <dbReference type="ARBA" id="ARBA00022679"/>
    </source>
</evidence>
<evidence type="ECO:0000256" key="2">
    <source>
        <dbReference type="ARBA" id="ARBA00005879"/>
    </source>
</evidence>
<feature type="domain" description="Tetrapyrrole methylase" evidence="7">
    <location>
        <begin position="4"/>
        <end position="207"/>
    </location>
</feature>
<evidence type="ECO:0000259" key="7">
    <source>
        <dbReference type="Pfam" id="PF00590"/>
    </source>
</evidence>
<dbReference type="NCBIfam" id="TIGR01465">
    <property type="entry name" value="cobM_cbiF"/>
    <property type="match status" value="1"/>
</dbReference>
<dbReference type="PANTHER" id="PTHR45790">
    <property type="entry name" value="SIROHEME SYNTHASE-RELATED"/>
    <property type="match status" value="1"/>
</dbReference>
<proteinExistence type="inferred from homology"/>
<dbReference type="STRING" id="1121439.dsat_2045"/>
<dbReference type="InterPro" id="IPR014777">
    <property type="entry name" value="4pyrrole_Mease_sub1"/>
</dbReference>
<keyword evidence="4 8" id="KW-0489">Methyltransferase</keyword>
<dbReference type="Gene3D" id="3.40.1010.10">
    <property type="entry name" value="Cobalt-precorrin-4 Transmethylase, Domain 1"/>
    <property type="match status" value="1"/>
</dbReference>
<dbReference type="PROSITE" id="PS00839">
    <property type="entry name" value="SUMT_1"/>
    <property type="match status" value="1"/>
</dbReference>
<keyword evidence="5 8" id="KW-0808">Transferase</keyword>
<dbReference type="eggNOG" id="COG2875">
    <property type="taxonomic scope" value="Bacteria"/>
</dbReference>
<accession>S7UMZ6</accession>
<dbReference type="GO" id="GO:0032259">
    <property type="term" value="P:methylation"/>
    <property type="evidence" value="ECO:0007669"/>
    <property type="project" value="UniProtKB-KW"/>
</dbReference>
<name>S7UMZ6_9BACT</name>
<dbReference type="InterPro" id="IPR014776">
    <property type="entry name" value="4pyrrole_Mease_sub2"/>
</dbReference>
<reference evidence="8 9" key="1">
    <citation type="journal article" date="2013" name="Genome Announc.">
        <title>Draft genome sequences for three mercury-methylating, sulfate-reducing bacteria.</title>
        <authorList>
            <person name="Brown S.D."/>
            <person name="Hurt R.A.Jr."/>
            <person name="Gilmour C.C."/>
            <person name="Elias D.A."/>
        </authorList>
    </citation>
    <scope>NUCLEOTIDE SEQUENCE [LARGE SCALE GENOMIC DNA]</scope>
    <source>
        <strain evidence="8 9">DSM 16529</strain>
    </source>
</reference>